<evidence type="ECO:0000313" key="8">
    <source>
        <dbReference type="EMBL" id="MFC5387605.1"/>
    </source>
</evidence>
<feature type="transmembrane region" description="Helical" evidence="6">
    <location>
        <begin position="84"/>
        <end position="105"/>
    </location>
</feature>
<feature type="transmembrane region" description="Helical" evidence="6">
    <location>
        <begin position="52"/>
        <end position="72"/>
    </location>
</feature>
<keyword evidence="3 6" id="KW-0812">Transmembrane</keyword>
<feature type="domain" description="EamA" evidence="7">
    <location>
        <begin position="169"/>
        <end position="305"/>
    </location>
</feature>
<dbReference type="PANTHER" id="PTHR32322">
    <property type="entry name" value="INNER MEMBRANE TRANSPORTER"/>
    <property type="match status" value="1"/>
</dbReference>
<keyword evidence="9" id="KW-1185">Reference proteome</keyword>
<evidence type="ECO:0000256" key="6">
    <source>
        <dbReference type="SAM" id="Phobius"/>
    </source>
</evidence>
<name>A0ABW0H0V5_9HYPH</name>
<dbReference type="Proteomes" id="UP001596016">
    <property type="component" value="Unassembled WGS sequence"/>
</dbReference>
<feature type="transmembrane region" description="Helical" evidence="6">
    <location>
        <begin position="168"/>
        <end position="188"/>
    </location>
</feature>
<comment type="similarity">
    <text evidence="2">Belongs to the EamA transporter family.</text>
</comment>
<dbReference type="SUPFAM" id="SSF103481">
    <property type="entry name" value="Multidrug resistance efflux transporter EmrE"/>
    <property type="match status" value="2"/>
</dbReference>
<reference evidence="9" key="1">
    <citation type="journal article" date="2019" name="Int. J. Syst. Evol. Microbiol.">
        <title>The Global Catalogue of Microorganisms (GCM) 10K type strain sequencing project: providing services to taxonomists for standard genome sequencing and annotation.</title>
        <authorList>
            <consortium name="The Broad Institute Genomics Platform"/>
            <consortium name="The Broad Institute Genome Sequencing Center for Infectious Disease"/>
            <person name="Wu L."/>
            <person name="Ma J."/>
        </authorList>
    </citation>
    <scope>NUCLEOTIDE SEQUENCE [LARGE SCALE GENOMIC DNA]</scope>
    <source>
        <strain evidence="9">CGMCC 4.1415</strain>
    </source>
</reference>
<comment type="caution">
    <text evidence="8">The sequence shown here is derived from an EMBL/GenBank/DDBJ whole genome shotgun (WGS) entry which is preliminary data.</text>
</comment>
<feature type="domain" description="EamA" evidence="7">
    <location>
        <begin position="26"/>
        <end position="156"/>
    </location>
</feature>
<feature type="transmembrane region" description="Helical" evidence="6">
    <location>
        <begin position="200"/>
        <end position="221"/>
    </location>
</feature>
<evidence type="ECO:0000256" key="5">
    <source>
        <dbReference type="ARBA" id="ARBA00023136"/>
    </source>
</evidence>
<proteinExistence type="inferred from homology"/>
<evidence type="ECO:0000256" key="3">
    <source>
        <dbReference type="ARBA" id="ARBA00022692"/>
    </source>
</evidence>
<feature type="transmembrane region" description="Helical" evidence="6">
    <location>
        <begin position="288"/>
        <end position="305"/>
    </location>
</feature>
<evidence type="ECO:0000256" key="4">
    <source>
        <dbReference type="ARBA" id="ARBA00022989"/>
    </source>
</evidence>
<dbReference type="InterPro" id="IPR000620">
    <property type="entry name" value="EamA_dom"/>
</dbReference>
<dbReference type="EMBL" id="JBHSLL010000062">
    <property type="protein sequence ID" value="MFC5387605.1"/>
    <property type="molecule type" value="Genomic_DNA"/>
</dbReference>
<accession>A0ABW0H0V5</accession>
<dbReference type="Pfam" id="PF00892">
    <property type="entry name" value="EamA"/>
    <property type="match status" value="2"/>
</dbReference>
<dbReference type="InterPro" id="IPR037185">
    <property type="entry name" value="EmrE-like"/>
</dbReference>
<evidence type="ECO:0000256" key="2">
    <source>
        <dbReference type="ARBA" id="ARBA00007362"/>
    </source>
</evidence>
<dbReference type="PANTHER" id="PTHR32322:SF2">
    <property type="entry name" value="EAMA DOMAIN-CONTAINING PROTEIN"/>
    <property type="match status" value="1"/>
</dbReference>
<sequence>MPDAGEAVRDGGRQAKARLRLVDAGLLVFAAAIYGGIFPVNRLAAEALWPPMGFAFAQSLLAGLVLAGAAMAARGGFAASAAHLRAYLVMGGLVVGLPIGILVAAAQHLDASVLTLVLCLSPILTLFIGALAGLERFDRRTFAGMLLGAAGVAVIALPDAGVVGDGGVFWFLVALSAPVMFATANICAKWLRPEGASSMTMAAGTLLGAAVVAGVVMLALGSPVLPAADAAGGLLPIILATAINAVFFWLFFELVARIGPARFSLFNYLAVAAGILWSLVAFQEKPASLFWVALLLMVAAMYLALSRTPR</sequence>
<dbReference type="InterPro" id="IPR050638">
    <property type="entry name" value="AA-Vitamin_Transporters"/>
</dbReference>
<feature type="transmembrane region" description="Helical" evidence="6">
    <location>
        <begin position="111"/>
        <end position="134"/>
    </location>
</feature>
<evidence type="ECO:0000256" key="1">
    <source>
        <dbReference type="ARBA" id="ARBA00004141"/>
    </source>
</evidence>
<feature type="transmembrane region" description="Helical" evidence="6">
    <location>
        <begin position="141"/>
        <end position="162"/>
    </location>
</feature>
<dbReference type="RefSeq" id="WP_378231781.1">
    <property type="nucleotide sequence ID" value="NZ_JBHSLL010000062.1"/>
</dbReference>
<evidence type="ECO:0000313" key="9">
    <source>
        <dbReference type="Proteomes" id="UP001596016"/>
    </source>
</evidence>
<organism evidence="8 9">
    <name type="scientific">Aquamicrobium segne</name>
    <dbReference type="NCBI Taxonomy" id="469547"/>
    <lineage>
        <taxon>Bacteria</taxon>
        <taxon>Pseudomonadati</taxon>
        <taxon>Pseudomonadota</taxon>
        <taxon>Alphaproteobacteria</taxon>
        <taxon>Hyphomicrobiales</taxon>
        <taxon>Phyllobacteriaceae</taxon>
        <taxon>Aquamicrobium</taxon>
    </lineage>
</organism>
<evidence type="ECO:0000259" key="7">
    <source>
        <dbReference type="Pfam" id="PF00892"/>
    </source>
</evidence>
<feature type="transmembrane region" description="Helical" evidence="6">
    <location>
        <begin position="264"/>
        <end position="282"/>
    </location>
</feature>
<protein>
    <submittedName>
        <fullName evidence="8">DMT family transporter</fullName>
    </submittedName>
</protein>
<gene>
    <name evidence="8" type="ORF">ACFPLB_16725</name>
</gene>
<keyword evidence="5 6" id="KW-0472">Membrane</keyword>
<keyword evidence="4 6" id="KW-1133">Transmembrane helix</keyword>
<feature type="transmembrane region" description="Helical" evidence="6">
    <location>
        <begin position="233"/>
        <end position="252"/>
    </location>
</feature>
<comment type="subcellular location">
    <subcellularLocation>
        <location evidence="1">Membrane</location>
        <topology evidence="1">Multi-pass membrane protein</topology>
    </subcellularLocation>
</comment>
<feature type="transmembrane region" description="Helical" evidence="6">
    <location>
        <begin position="21"/>
        <end position="40"/>
    </location>
</feature>